<dbReference type="InterPro" id="IPR036662">
    <property type="entry name" value="PTS_EIIA_man-typ_sf"/>
</dbReference>
<dbReference type="GO" id="GO:0047324">
    <property type="term" value="F:phosphoenolpyruvate-glycerone phosphotransferase activity"/>
    <property type="evidence" value="ECO:0007669"/>
    <property type="project" value="UniProtKB-EC"/>
</dbReference>
<dbReference type="SUPFAM" id="SSF53062">
    <property type="entry name" value="PTS system fructose IIA component-like"/>
    <property type="match status" value="1"/>
</dbReference>
<evidence type="ECO:0000256" key="4">
    <source>
        <dbReference type="ARBA" id="ARBA00012095"/>
    </source>
</evidence>
<evidence type="ECO:0000256" key="1">
    <source>
        <dbReference type="ARBA" id="ARBA00001113"/>
    </source>
</evidence>
<comment type="catalytic activity">
    <reaction evidence="1">
        <text>dihydroxyacetone + phosphoenolpyruvate = dihydroxyacetone phosphate + pyruvate</text>
        <dbReference type="Rhea" id="RHEA:18381"/>
        <dbReference type="ChEBI" id="CHEBI:15361"/>
        <dbReference type="ChEBI" id="CHEBI:16016"/>
        <dbReference type="ChEBI" id="CHEBI:57642"/>
        <dbReference type="ChEBI" id="CHEBI:58702"/>
        <dbReference type="EC" id="2.7.1.121"/>
    </reaction>
</comment>
<comment type="subunit">
    <text evidence="7">Homodimer. The dihydroxyacetone kinase complex is composed of a homodimer of DhaM, a homodimer of DhaK and the subunit DhaL.</text>
</comment>
<feature type="region of interest" description="Disordered" evidence="8">
    <location>
        <begin position="128"/>
        <end position="167"/>
    </location>
</feature>
<evidence type="ECO:0000259" key="9">
    <source>
        <dbReference type="PROSITE" id="PS51096"/>
    </source>
</evidence>
<dbReference type="NCBIfam" id="TIGR02364">
    <property type="entry name" value="dha_pts"/>
    <property type="match status" value="1"/>
</dbReference>
<name>A0A849CJE6_9NOCA</name>
<comment type="function">
    <text evidence="2">Component of the dihydroxyacetone kinase complex, which is responsible for the phosphoenolpyruvate (PEP)-dependent phosphorylation of dihydroxyacetone. DhaM serves as the phosphoryl donor. Is phosphorylated by phosphoenolpyruvate in an EI- and HPr-dependent reaction, and a phosphorelay system on histidine residues finally leads to phosphoryl transfer to DhaL and dihydroxyacetone.</text>
</comment>
<dbReference type="NCBIfam" id="TIGR01003">
    <property type="entry name" value="PTS_HPr_family"/>
    <property type="match status" value="1"/>
</dbReference>
<sequence length="274" mass="26950">MIGVVVVSHSRALAEAAVALATGLLPPQQVRIEIAAGLDAGSFGTDAVAVSEAIAAADSGDGVLVLMDLGSAVLSAETALELLETPPQVLLCGAPIVEGLVAALAAAGGGADLAAAAHEADSALAGKRAQLGESEEVSPAAQHVPPPSAEAQPGVDPGQKHAGTTSGATRVEAELEVTDEHGLHARPAARLVAALRDLDAEVGLRNATTGAGPVPGNSLSLVMTLGVRQGDVLTVTATGAAATTAVERVRAVVKGDENPLSSGANHSQDGTKDP</sequence>
<feature type="region of interest" description="Disordered" evidence="8">
    <location>
        <begin position="254"/>
        <end position="274"/>
    </location>
</feature>
<keyword evidence="12" id="KW-1185">Reference proteome</keyword>
<dbReference type="SUPFAM" id="SSF55594">
    <property type="entry name" value="HPr-like"/>
    <property type="match status" value="1"/>
</dbReference>
<evidence type="ECO:0000256" key="6">
    <source>
        <dbReference type="ARBA" id="ARBA00022679"/>
    </source>
</evidence>
<dbReference type="RefSeq" id="WP_067516224.1">
    <property type="nucleotide sequence ID" value="NZ_JABELX010000014.1"/>
</dbReference>
<dbReference type="PROSITE" id="PS51350">
    <property type="entry name" value="PTS_HPR_DOM"/>
    <property type="match status" value="1"/>
</dbReference>
<keyword evidence="6" id="KW-0808">Transferase</keyword>
<dbReference type="InterPro" id="IPR000032">
    <property type="entry name" value="HPr-like"/>
</dbReference>
<evidence type="ECO:0000259" key="10">
    <source>
        <dbReference type="PROSITE" id="PS51350"/>
    </source>
</evidence>
<dbReference type="PANTHER" id="PTHR38594:SF1">
    <property type="entry name" value="PEP-DEPENDENT DIHYDROXYACETONE KINASE, PHOSPHORYL DONOR SUBUNIT DHAM"/>
    <property type="match status" value="1"/>
</dbReference>
<proteinExistence type="predicted"/>
<organism evidence="11 12">
    <name type="scientific">Nocardia uniformis</name>
    <dbReference type="NCBI Taxonomy" id="53432"/>
    <lineage>
        <taxon>Bacteria</taxon>
        <taxon>Bacillati</taxon>
        <taxon>Actinomycetota</taxon>
        <taxon>Actinomycetes</taxon>
        <taxon>Mycobacteriales</taxon>
        <taxon>Nocardiaceae</taxon>
        <taxon>Nocardia</taxon>
    </lineage>
</organism>
<dbReference type="Gene3D" id="3.40.50.510">
    <property type="entry name" value="Phosphotransferase system, mannose-type IIA component"/>
    <property type="match status" value="1"/>
</dbReference>
<evidence type="ECO:0000256" key="3">
    <source>
        <dbReference type="ARBA" id="ARBA00003681"/>
    </source>
</evidence>
<dbReference type="GO" id="GO:0016020">
    <property type="term" value="C:membrane"/>
    <property type="evidence" value="ECO:0007669"/>
    <property type="project" value="InterPro"/>
</dbReference>
<evidence type="ECO:0000256" key="8">
    <source>
        <dbReference type="SAM" id="MobiDB-lite"/>
    </source>
</evidence>
<feature type="domain" description="HPr" evidence="10">
    <location>
        <begin position="170"/>
        <end position="267"/>
    </location>
</feature>
<dbReference type="Pfam" id="PF00381">
    <property type="entry name" value="PTS-HPr"/>
    <property type="match status" value="1"/>
</dbReference>
<evidence type="ECO:0000256" key="5">
    <source>
        <dbReference type="ARBA" id="ARBA00020422"/>
    </source>
</evidence>
<dbReference type="PROSITE" id="PS00369">
    <property type="entry name" value="PTS_HPR_HIS"/>
    <property type="match status" value="1"/>
</dbReference>
<dbReference type="AlphaFoldDB" id="A0A849CJE6"/>
<gene>
    <name evidence="11" type="ORF">HLB23_32425</name>
</gene>
<dbReference type="CDD" id="cd00367">
    <property type="entry name" value="PTS-HPr_like"/>
    <property type="match status" value="1"/>
</dbReference>
<evidence type="ECO:0000313" key="11">
    <source>
        <dbReference type="EMBL" id="NNH74501.1"/>
    </source>
</evidence>
<dbReference type="InterPro" id="IPR012844">
    <property type="entry name" value="DhaM_N"/>
</dbReference>
<evidence type="ECO:0000313" key="12">
    <source>
        <dbReference type="Proteomes" id="UP000586827"/>
    </source>
</evidence>
<comment type="function">
    <text evidence="3">General (non sugar-specific) component of the phosphoenolpyruvate-dependent sugar phosphotransferase system (sugar PTS). This major carbohydrate active-transport system catalyzes the phosphorylation of incoming sugar substrates concomitantly with their translocation across the cell membrane. The phosphoryl group from phosphoenolpyruvate (PEP) is transferred to the phosphoryl carrier protein HPr by enzyme I. Phospho-HPr then transfers it to the PTS EIIA domain.</text>
</comment>
<dbReference type="EC" id="2.7.1.121" evidence="4"/>
<dbReference type="InterPro" id="IPR004701">
    <property type="entry name" value="PTS_EIIA_man-typ"/>
</dbReference>
<dbReference type="Gene3D" id="3.30.1340.10">
    <property type="entry name" value="HPr-like"/>
    <property type="match status" value="1"/>
</dbReference>
<evidence type="ECO:0000256" key="2">
    <source>
        <dbReference type="ARBA" id="ARBA00002788"/>
    </source>
</evidence>
<dbReference type="GO" id="GO:0009401">
    <property type="term" value="P:phosphoenolpyruvate-dependent sugar phosphotransferase system"/>
    <property type="evidence" value="ECO:0007669"/>
    <property type="project" value="InterPro"/>
</dbReference>
<dbReference type="GO" id="GO:0019563">
    <property type="term" value="P:glycerol catabolic process"/>
    <property type="evidence" value="ECO:0007669"/>
    <property type="project" value="InterPro"/>
</dbReference>
<accession>A0A849CJE6</accession>
<dbReference type="Pfam" id="PF03610">
    <property type="entry name" value="EIIA-man"/>
    <property type="match status" value="1"/>
</dbReference>
<dbReference type="InterPro" id="IPR001020">
    <property type="entry name" value="PTS_HPr_His_P_site"/>
</dbReference>
<dbReference type="InterPro" id="IPR039643">
    <property type="entry name" value="DhaM"/>
</dbReference>
<dbReference type="PANTHER" id="PTHR38594">
    <property type="entry name" value="PEP-DEPENDENT DIHYDROXYACETONE KINASE, PHOSPHORYL DONOR SUBUNIT DHAM"/>
    <property type="match status" value="1"/>
</dbReference>
<dbReference type="PRINTS" id="PR00107">
    <property type="entry name" value="PHOSPHOCPHPR"/>
</dbReference>
<feature type="domain" description="PTS EIIA type-4" evidence="9">
    <location>
        <begin position="1"/>
        <end position="131"/>
    </location>
</feature>
<evidence type="ECO:0000256" key="7">
    <source>
        <dbReference type="ARBA" id="ARBA00046577"/>
    </source>
</evidence>
<feature type="compositionally biased region" description="Polar residues" evidence="8">
    <location>
        <begin position="259"/>
        <end position="268"/>
    </location>
</feature>
<dbReference type="PROSITE" id="PS51096">
    <property type="entry name" value="PTS_EIIA_TYPE_4"/>
    <property type="match status" value="1"/>
</dbReference>
<reference evidence="11 12" key="1">
    <citation type="submission" date="2020-05" db="EMBL/GenBank/DDBJ databases">
        <title>MicrobeNet Type strains.</title>
        <authorList>
            <person name="Nicholson A.C."/>
        </authorList>
    </citation>
    <scope>NUCLEOTIDE SEQUENCE [LARGE SCALE GENOMIC DNA]</scope>
    <source>
        <strain evidence="11 12">JCM 3224</strain>
    </source>
</reference>
<dbReference type="InterPro" id="IPR035895">
    <property type="entry name" value="HPr-like_sf"/>
</dbReference>
<dbReference type="EMBL" id="JABELX010000014">
    <property type="protein sequence ID" value="NNH74501.1"/>
    <property type="molecule type" value="Genomic_DNA"/>
</dbReference>
<protein>
    <recommendedName>
        <fullName evidence="5">Phosphocarrier protein HPr</fullName>
        <ecNumber evidence="4">2.7.1.121</ecNumber>
    </recommendedName>
</protein>
<comment type="caution">
    <text evidence="11">The sequence shown here is derived from an EMBL/GenBank/DDBJ whole genome shotgun (WGS) entry which is preliminary data.</text>
</comment>
<dbReference type="Proteomes" id="UP000586827">
    <property type="component" value="Unassembled WGS sequence"/>
</dbReference>